<gene>
    <name evidence="6" type="ORF">SDRG_08013</name>
</gene>
<dbReference type="CDD" id="cd00065">
    <property type="entry name" value="FYVE_like_SF"/>
    <property type="match status" value="1"/>
</dbReference>
<reference evidence="6 7" key="1">
    <citation type="submission" date="2012-04" db="EMBL/GenBank/DDBJ databases">
        <title>The Genome Sequence of Saprolegnia declina VS20.</title>
        <authorList>
            <consortium name="The Broad Institute Genome Sequencing Platform"/>
            <person name="Russ C."/>
            <person name="Nusbaum C."/>
            <person name="Tyler B."/>
            <person name="van West P."/>
            <person name="Dieguez-Uribeondo J."/>
            <person name="de Bruijn I."/>
            <person name="Tripathy S."/>
            <person name="Jiang R."/>
            <person name="Young S.K."/>
            <person name="Zeng Q."/>
            <person name="Gargeya S."/>
            <person name="Fitzgerald M."/>
            <person name="Haas B."/>
            <person name="Abouelleil A."/>
            <person name="Alvarado L."/>
            <person name="Arachchi H.M."/>
            <person name="Berlin A."/>
            <person name="Chapman S.B."/>
            <person name="Goldberg J."/>
            <person name="Griggs A."/>
            <person name="Gujja S."/>
            <person name="Hansen M."/>
            <person name="Howarth C."/>
            <person name="Imamovic A."/>
            <person name="Larimer J."/>
            <person name="McCowen C."/>
            <person name="Montmayeur A."/>
            <person name="Murphy C."/>
            <person name="Neiman D."/>
            <person name="Pearson M."/>
            <person name="Priest M."/>
            <person name="Roberts A."/>
            <person name="Saif S."/>
            <person name="Shea T."/>
            <person name="Sisk P."/>
            <person name="Sykes S."/>
            <person name="Wortman J."/>
            <person name="Nusbaum C."/>
            <person name="Birren B."/>
        </authorList>
    </citation>
    <scope>NUCLEOTIDE SEQUENCE [LARGE SCALE GENOMIC DNA]</scope>
    <source>
        <strain evidence="6 7">VS20</strain>
    </source>
</reference>
<dbReference type="STRING" id="1156394.T0RWH7"/>
<evidence type="ECO:0000256" key="2">
    <source>
        <dbReference type="ARBA" id="ARBA00022771"/>
    </source>
</evidence>
<dbReference type="InterPro" id="IPR000306">
    <property type="entry name" value="Znf_FYVE"/>
</dbReference>
<keyword evidence="2 4" id="KW-0863">Zinc-finger</keyword>
<dbReference type="GO" id="GO:0008270">
    <property type="term" value="F:zinc ion binding"/>
    <property type="evidence" value="ECO:0007669"/>
    <property type="project" value="UniProtKB-KW"/>
</dbReference>
<keyword evidence="3" id="KW-0862">Zinc</keyword>
<keyword evidence="7" id="KW-1185">Reference proteome</keyword>
<organism evidence="6 7">
    <name type="scientific">Saprolegnia diclina (strain VS20)</name>
    <dbReference type="NCBI Taxonomy" id="1156394"/>
    <lineage>
        <taxon>Eukaryota</taxon>
        <taxon>Sar</taxon>
        <taxon>Stramenopiles</taxon>
        <taxon>Oomycota</taxon>
        <taxon>Saprolegniomycetes</taxon>
        <taxon>Saprolegniales</taxon>
        <taxon>Saprolegniaceae</taxon>
        <taxon>Saprolegnia</taxon>
    </lineage>
</organism>
<evidence type="ECO:0000256" key="3">
    <source>
        <dbReference type="ARBA" id="ARBA00022833"/>
    </source>
</evidence>
<dbReference type="OrthoDB" id="116827at2759"/>
<dbReference type="SMART" id="SM00064">
    <property type="entry name" value="FYVE"/>
    <property type="match status" value="2"/>
</dbReference>
<protein>
    <recommendedName>
        <fullName evidence="5">FYVE-type domain-containing protein</fullName>
    </recommendedName>
</protein>
<dbReference type="Gene3D" id="3.30.40.10">
    <property type="entry name" value="Zinc/RING finger domain, C3HC4 (zinc finger)"/>
    <property type="match status" value="3"/>
</dbReference>
<dbReference type="InterPro" id="IPR013083">
    <property type="entry name" value="Znf_RING/FYVE/PHD"/>
</dbReference>
<dbReference type="EMBL" id="JH767154">
    <property type="protein sequence ID" value="EQC34697.1"/>
    <property type="molecule type" value="Genomic_DNA"/>
</dbReference>
<evidence type="ECO:0000313" key="7">
    <source>
        <dbReference type="Proteomes" id="UP000030762"/>
    </source>
</evidence>
<feature type="domain" description="FYVE-type" evidence="5">
    <location>
        <begin position="23"/>
        <end position="80"/>
    </location>
</feature>
<dbReference type="InterPro" id="IPR017455">
    <property type="entry name" value="Znf_FYVE-rel"/>
</dbReference>
<dbReference type="PROSITE" id="PS50178">
    <property type="entry name" value="ZF_FYVE"/>
    <property type="match status" value="1"/>
</dbReference>
<dbReference type="VEuPathDB" id="FungiDB:SDRG_08013"/>
<dbReference type="Pfam" id="PF01363">
    <property type="entry name" value="FYVE"/>
    <property type="match status" value="1"/>
</dbReference>
<dbReference type="SUPFAM" id="SSF57903">
    <property type="entry name" value="FYVE/PHD zinc finger"/>
    <property type="match status" value="3"/>
</dbReference>
<dbReference type="InterPro" id="IPR011011">
    <property type="entry name" value="Znf_FYVE_PHD"/>
</dbReference>
<dbReference type="InterPro" id="IPR052727">
    <property type="entry name" value="Rab4/Rab5_effector"/>
</dbReference>
<proteinExistence type="predicted"/>
<dbReference type="PANTHER" id="PTHR13510">
    <property type="entry name" value="FYVE-FINGER-CONTAINING RAB5 EFFECTOR PROTEIN RABENOSYN-5-RELATED"/>
    <property type="match status" value="1"/>
</dbReference>
<evidence type="ECO:0000256" key="4">
    <source>
        <dbReference type="PROSITE-ProRule" id="PRU00091"/>
    </source>
</evidence>
<dbReference type="PANTHER" id="PTHR13510:SF44">
    <property type="entry name" value="RABENOSYN-5"/>
    <property type="match status" value="1"/>
</dbReference>
<dbReference type="RefSeq" id="XP_008612103.1">
    <property type="nucleotide sequence ID" value="XM_008613881.1"/>
</dbReference>
<dbReference type="InParanoid" id="T0RWH7"/>
<sequence>MADGRIDVVAPGDLVPHNEWAPTRTATRCATCTRLFSIFRRKHHCHTCGEVVCKTCIMEMPVTGQSILVYVCMRCSLRRRQSAPSPESAYDTAALLATASSKALLPRGSIDTIHETTDFDSNRDGSLFAFQLAIATPGNDQSATDHNTWVLQPGELAPYLVPILGRFRCDHCRHLLVFRHRVNCRACGDVVCRRCVIPTIVQEYGQLDRTEIAICATCHEIHKALGSYKDCHTLKRALGPSAYPPGVHVGTIDAGTTSAFARKVAHFKALEEAKLVPEDVMIRRDAAWSPSARQAKCPRCDRPVSWRSAGCCCMCGRAFCNTCVWHRFARSPGRYELDQVVVCSSCLLNFDRENRLRRAYLLADCVHIYMAACGAEADGLETPMETTAAARNLGGADHSGGEPTTESGDMDEARLEALLVQTVERNLKLSHSIRSTMHGYVESA</sequence>
<keyword evidence="1" id="KW-0479">Metal-binding</keyword>
<evidence type="ECO:0000259" key="5">
    <source>
        <dbReference type="PROSITE" id="PS50178"/>
    </source>
</evidence>
<evidence type="ECO:0000256" key="1">
    <source>
        <dbReference type="ARBA" id="ARBA00022723"/>
    </source>
</evidence>
<name>T0RWH7_SAPDV</name>
<dbReference type="Proteomes" id="UP000030762">
    <property type="component" value="Unassembled WGS sequence"/>
</dbReference>
<evidence type="ECO:0000313" key="6">
    <source>
        <dbReference type="EMBL" id="EQC34697.1"/>
    </source>
</evidence>
<accession>T0RWH7</accession>
<dbReference type="GeneID" id="19948740"/>
<dbReference type="AlphaFoldDB" id="T0RWH7"/>